<name>A0A0A9BQQ4_ARUDO</name>
<proteinExistence type="predicted"/>
<organism evidence="1">
    <name type="scientific">Arundo donax</name>
    <name type="common">Giant reed</name>
    <name type="synonym">Donax arundinaceus</name>
    <dbReference type="NCBI Taxonomy" id="35708"/>
    <lineage>
        <taxon>Eukaryota</taxon>
        <taxon>Viridiplantae</taxon>
        <taxon>Streptophyta</taxon>
        <taxon>Embryophyta</taxon>
        <taxon>Tracheophyta</taxon>
        <taxon>Spermatophyta</taxon>
        <taxon>Magnoliopsida</taxon>
        <taxon>Liliopsida</taxon>
        <taxon>Poales</taxon>
        <taxon>Poaceae</taxon>
        <taxon>PACMAD clade</taxon>
        <taxon>Arundinoideae</taxon>
        <taxon>Arundineae</taxon>
        <taxon>Arundo</taxon>
    </lineage>
</organism>
<sequence>MGRLYPCTSKPAIFGPELPIVYFGWGKGVDLALAKISGRMSDVFTSAIIQHILHYLKTGC</sequence>
<reference evidence="1" key="1">
    <citation type="submission" date="2014-09" db="EMBL/GenBank/DDBJ databases">
        <authorList>
            <person name="Magalhaes I.L.F."/>
            <person name="Oliveira U."/>
            <person name="Santos F.R."/>
            <person name="Vidigal T.H.D.A."/>
            <person name="Brescovit A.D."/>
            <person name="Santos A.J."/>
        </authorList>
    </citation>
    <scope>NUCLEOTIDE SEQUENCE</scope>
    <source>
        <tissue evidence="1">Shoot tissue taken approximately 20 cm above the soil surface</tissue>
    </source>
</reference>
<protein>
    <submittedName>
        <fullName evidence="1">Uncharacterized protein</fullName>
    </submittedName>
</protein>
<evidence type="ECO:0000313" key="1">
    <source>
        <dbReference type="EMBL" id="JAD63550.1"/>
    </source>
</evidence>
<dbReference type="AlphaFoldDB" id="A0A0A9BQQ4"/>
<reference evidence="1" key="2">
    <citation type="journal article" date="2015" name="Data Brief">
        <title>Shoot transcriptome of the giant reed, Arundo donax.</title>
        <authorList>
            <person name="Barrero R.A."/>
            <person name="Guerrero F.D."/>
            <person name="Moolhuijzen P."/>
            <person name="Goolsby J.A."/>
            <person name="Tidwell J."/>
            <person name="Bellgard S.E."/>
            <person name="Bellgard M.I."/>
        </authorList>
    </citation>
    <scope>NUCLEOTIDE SEQUENCE</scope>
    <source>
        <tissue evidence="1">Shoot tissue taken approximately 20 cm above the soil surface</tissue>
    </source>
</reference>
<accession>A0A0A9BQQ4</accession>
<dbReference type="EMBL" id="GBRH01234345">
    <property type="protein sequence ID" value="JAD63550.1"/>
    <property type="molecule type" value="Transcribed_RNA"/>
</dbReference>